<reference evidence="2 3" key="1">
    <citation type="submission" date="2019-12" db="EMBL/GenBank/DDBJ databases">
        <title>Isolation and characterization of three novel carbon monoxide-oxidizing members of Halobacteria from salione crusts and soils.</title>
        <authorList>
            <person name="Myers M.R."/>
            <person name="King G.M."/>
        </authorList>
    </citation>
    <scope>NUCLEOTIDE SEQUENCE [LARGE SCALE GENOMIC DNA]</scope>
    <source>
        <strain evidence="2 3">WSA2</strain>
    </source>
</reference>
<feature type="compositionally biased region" description="Acidic residues" evidence="1">
    <location>
        <begin position="31"/>
        <end position="47"/>
    </location>
</feature>
<gene>
    <name evidence="2" type="ORF">GRX01_03295</name>
</gene>
<keyword evidence="3" id="KW-1185">Reference proteome</keyword>
<dbReference type="EMBL" id="WUUS01000002">
    <property type="protein sequence ID" value="MXR40382.1"/>
    <property type="molecule type" value="Genomic_DNA"/>
</dbReference>
<sequence length="47" mass="5703">MPNWITDEEQERIRKFAATPRHRRGPHFLEPEAEEDADDQEEELARR</sequence>
<dbReference type="RefSeq" id="WP_159663446.1">
    <property type="nucleotide sequence ID" value="NZ_WUUS01000002.1"/>
</dbReference>
<dbReference type="Proteomes" id="UP000437065">
    <property type="component" value="Unassembled WGS sequence"/>
</dbReference>
<evidence type="ECO:0000313" key="2">
    <source>
        <dbReference type="EMBL" id="MXR40382.1"/>
    </source>
</evidence>
<proteinExistence type="predicted"/>
<feature type="region of interest" description="Disordered" evidence="1">
    <location>
        <begin position="15"/>
        <end position="47"/>
    </location>
</feature>
<accession>A0A6B0SVW9</accession>
<comment type="caution">
    <text evidence="2">The sequence shown here is derived from an EMBL/GenBank/DDBJ whole genome shotgun (WGS) entry which is preliminary data.</text>
</comment>
<organism evidence="2 3">
    <name type="scientific">Halobaculum saliterrae</name>
    <dbReference type="NCBI Taxonomy" id="2073113"/>
    <lineage>
        <taxon>Archaea</taxon>
        <taxon>Methanobacteriati</taxon>
        <taxon>Methanobacteriota</taxon>
        <taxon>Stenosarchaea group</taxon>
        <taxon>Halobacteria</taxon>
        <taxon>Halobacteriales</taxon>
        <taxon>Haloferacaceae</taxon>
        <taxon>Halobaculum</taxon>
    </lineage>
</organism>
<name>A0A6B0SVW9_9EURY</name>
<dbReference type="AlphaFoldDB" id="A0A6B0SVW9"/>
<evidence type="ECO:0000313" key="3">
    <source>
        <dbReference type="Proteomes" id="UP000437065"/>
    </source>
</evidence>
<evidence type="ECO:0000256" key="1">
    <source>
        <dbReference type="SAM" id="MobiDB-lite"/>
    </source>
</evidence>
<protein>
    <submittedName>
        <fullName evidence="2">Uncharacterized protein</fullName>
    </submittedName>
</protein>